<dbReference type="SUPFAM" id="SSF46689">
    <property type="entry name" value="Homeodomain-like"/>
    <property type="match status" value="1"/>
</dbReference>
<evidence type="ECO:0008006" key="5">
    <source>
        <dbReference type="Google" id="ProtNLM"/>
    </source>
</evidence>
<keyword evidence="4" id="KW-1185">Reference proteome</keyword>
<evidence type="ECO:0000313" key="3">
    <source>
        <dbReference type="EMBL" id="CEL03883.1"/>
    </source>
</evidence>
<dbReference type="InterPro" id="IPR009057">
    <property type="entry name" value="Homeodomain-like_sf"/>
</dbReference>
<evidence type="ECO:0000256" key="1">
    <source>
        <dbReference type="SAM" id="Coils"/>
    </source>
</evidence>
<reference evidence="4" key="1">
    <citation type="journal article" date="2016" name="Genome Announc.">
        <title>Draft genome sequences of fungus Aspergillus calidoustus.</title>
        <authorList>
            <person name="Horn F."/>
            <person name="Linde J."/>
            <person name="Mattern D.J."/>
            <person name="Walther G."/>
            <person name="Guthke R."/>
            <person name="Scherlach K."/>
            <person name="Martin K."/>
            <person name="Brakhage A.A."/>
            <person name="Petzke L."/>
            <person name="Valiante V."/>
        </authorList>
    </citation>
    <scope>NUCLEOTIDE SEQUENCE [LARGE SCALE GENOMIC DNA]</scope>
    <source>
        <strain evidence="4">SF006504</strain>
    </source>
</reference>
<organism evidence="3 4">
    <name type="scientific">Aspergillus calidoustus</name>
    <dbReference type="NCBI Taxonomy" id="454130"/>
    <lineage>
        <taxon>Eukaryota</taxon>
        <taxon>Fungi</taxon>
        <taxon>Dikarya</taxon>
        <taxon>Ascomycota</taxon>
        <taxon>Pezizomycotina</taxon>
        <taxon>Eurotiomycetes</taxon>
        <taxon>Eurotiomycetidae</taxon>
        <taxon>Eurotiales</taxon>
        <taxon>Aspergillaceae</taxon>
        <taxon>Aspergillus</taxon>
        <taxon>Aspergillus subgen. Nidulantes</taxon>
    </lineage>
</organism>
<gene>
    <name evidence="3" type="ORF">ASPCAL05021</name>
</gene>
<feature type="compositionally biased region" description="Basic and acidic residues" evidence="2">
    <location>
        <begin position="88"/>
        <end position="97"/>
    </location>
</feature>
<evidence type="ECO:0000313" key="4">
    <source>
        <dbReference type="Proteomes" id="UP000054771"/>
    </source>
</evidence>
<dbReference type="Proteomes" id="UP000054771">
    <property type="component" value="Unassembled WGS sequence"/>
</dbReference>
<sequence length="305" mass="34193">MPGPPPGYTPWSQEERNKLIKLRDEYSELSWKQFHKLELFPDRTNGAVIAMYNRMKLEMAEMSDNEGESDGNTGDAGESEAESYALEKISKKDELMKHSSAADNKGSKPLVEYDTTDSETDAKGTSCARDSPTFDPSTPRPKKRKQTRVPQNQSQSPRPEFSRRPTTPFWIQAQQRAMRAASITQDTKPVLPSHPFPPASEYAPRIHFRATWDTDYSADDTQLTLGEHLKEIEGQNAAMHKEIEEQIQRLKRESTAAKERSNQAATLLRKLQQLGGLLNLSPSEVSTLIDVIKASEFSHAGTTSG</sequence>
<feature type="region of interest" description="Disordered" evidence="2">
    <location>
        <begin position="60"/>
        <end position="202"/>
    </location>
</feature>
<keyword evidence="1" id="KW-0175">Coiled coil</keyword>
<evidence type="ECO:0000256" key="2">
    <source>
        <dbReference type="SAM" id="MobiDB-lite"/>
    </source>
</evidence>
<protein>
    <recommendedName>
        <fullName evidence="5">Myb-like domain-containing protein</fullName>
    </recommendedName>
</protein>
<proteinExistence type="predicted"/>
<dbReference type="EMBL" id="CDMC01000004">
    <property type="protein sequence ID" value="CEL03883.1"/>
    <property type="molecule type" value="Genomic_DNA"/>
</dbReference>
<name>A0A0U5FWM0_ASPCI</name>
<dbReference type="CDD" id="cd00167">
    <property type="entry name" value="SANT"/>
    <property type="match status" value="1"/>
</dbReference>
<feature type="coiled-coil region" evidence="1">
    <location>
        <begin position="229"/>
        <end position="260"/>
    </location>
</feature>
<feature type="compositionally biased region" description="Polar residues" evidence="2">
    <location>
        <begin position="148"/>
        <end position="157"/>
    </location>
</feature>
<dbReference type="InterPro" id="IPR001005">
    <property type="entry name" value="SANT/Myb"/>
</dbReference>
<accession>A0A0U5FWM0</accession>
<dbReference type="OrthoDB" id="4504882at2759"/>
<dbReference type="AlphaFoldDB" id="A0A0U5FWM0"/>